<dbReference type="GO" id="GO:0047631">
    <property type="term" value="F:ADP-ribose diphosphatase activity"/>
    <property type="evidence" value="ECO:0007669"/>
    <property type="project" value="TreeGrafter"/>
</dbReference>
<name>A0AAN9VS61_9ORTH</name>
<dbReference type="GO" id="GO:0005634">
    <property type="term" value="C:nucleus"/>
    <property type="evidence" value="ECO:0007669"/>
    <property type="project" value="TreeGrafter"/>
</dbReference>
<reference evidence="3 4" key="1">
    <citation type="submission" date="2024-03" db="EMBL/GenBank/DDBJ databases">
        <title>The genome assembly and annotation of the cricket Gryllus longicercus Weissman &amp; Gray.</title>
        <authorList>
            <person name="Szrajer S."/>
            <person name="Gray D."/>
            <person name="Ylla G."/>
        </authorList>
    </citation>
    <scope>NUCLEOTIDE SEQUENCE [LARGE SCALE GENOMIC DNA]</scope>
    <source>
        <strain evidence="3">DAG 2021-001</strain>
        <tissue evidence="3">Whole body minus gut</tissue>
    </source>
</reference>
<dbReference type="SUPFAM" id="SSF55811">
    <property type="entry name" value="Nudix"/>
    <property type="match status" value="1"/>
</dbReference>
<keyword evidence="1" id="KW-0378">Hydrolase</keyword>
<dbReference type="CDD" id="cd18888">
    <property type="entry name" value="NUDIX_ADPRase_Nudt5"/>
    <property type="match status" value="1"/>
</dbReference>
<dbReference type="PANTHER" id="PTHR11839:SF1">
    <property type="entry name" value="ADP-SUGAR PYROPHOSPHATASE"/>
    <property type="match status" value="1"/>
</dbReference>
<evidence type="ECO:0000313" key="3">
    <source>
        <dbReference type="EMBL" id="KAK7863124.1"/>
    </source>
</evidence>
<comment type="caution">
    <text evidence="3">The sequence shown here is derived from an EMBL/GenBank/DDBJ whole genome shotgun (WGS) entry which is preliminary data.</text>
</comment>
<sequence>MSLLIGRSSPPPGYTLGRFCTHSINFASSAEKLTGAIAFGLEVISRDLRPTMSTIVNNINNSIEEMSNLYLREESISRGDWLSLVRHTYIDQRGRPRVWEGAARTTRNEDTKIDAVGVIAFYRRLLHYDCIILVKQYRPALNAYSIEMPSGLVEENESPAESAVRELKEITGFSGSIKKIGPILAMDPGASNCAMRLVTIEINGDEPDNLHLKGSVDSDRFKEALLIPVSELLEKLSAYAAAGFIIDSRIDAFAIGLVMGNHSRKTKIPTTLM</sequence>
<proteinExistence type="predicted"/>
<evidence type="ECO:0000259" key="2">
    <source>
        <dbReference type="PROSITE" id="PS51462"/>
    </source>
</evidence>
<feature type="domain" description="Nudix hydrolase" evidence="2">
    <location>
        <begin position="111"/>
        <end position="254"/>
    </location>
</feature>
<dbReference type="Proteomes" id="UP001378592">
    <property type="component" value="Unassembled WGS sequence"/>
</dbReference>
<dbReference type="GO" id="GO:0019693">
    <property type="term" value="P:ribose phosphate metabolic process"/>
    <property type="evidence" value="ECO:0007669"/>
    <property type="project" value="TreeGrafter"/>
</dbReference>
<dbReference type="AlphaFoldDB" id="A0AAN9VS61"/>
<gene>
    <name evidence="3" type="ORF">R5R35_002007</name>
</gene>
<evidence type="ECO:0000256" key="1">
    <source>
        <dbReference type="ARBA" id="ARBA00022801"/>
    </source>
</evidence>
<dbReference type="GO" id="GO:0006753">
    <property type="term" value="P:nucleoside phosphate metabolic process"/>
    <property type="evidence" value="ECO:0007669"/>
    <property type="project" value="TreeGrafter"/>
</dbReference>
<protein>
    <recommendedName>
        <fullName evidence="2">Nudix hydrolase domain-containing protein</fullName>
    </recommendedName>
</protein>
<dbReference type="InterPro" id="IPR015797">
    <property type="entry name" value="NUDIX_hydrolase-like_dom_sf"/>
</dbReference>
<dbReference type="PROSITE" id="PS51462">
    <property type="entry name" value="NUDIX"/>
    <property type="match status" value="1"/>
</dbReference>
<keyword evidence="4" id="KW-1185">Reference proteome</keyword>
<dbReference type="Pfam" id="PF00293">
    <property type="entry name" value="NUDIX"/>
    <property type="match status" value="1"/>
</dbReference>
<organism evidence="3 4">
    <name type="scientific">Gryllus longicercus</name>
    <dbReference type="NCBI Taxonomy" id="2509291"/>
    <lineage>
        <taxon>Eukaryota</taxon>
        <taxon>Metazoa</taxon>
        <taxon>Ecdysozoa</taxon>
        <taxon>Arthropoda</taxon>
        <taxon>Hexapoda</taxon>
        <taxon>Insecta</taxon>
        <taxon>Pterygota</taxon>
        <taxon>Neoptera</taxon>
        <taxon>Polyneoptera</taxon>
        <taxon>Orthoptera</taxon>
        <taxon>Ensifera</taxon>
        <taxon>Gryllidea</taxon>
        <taxon>Grylloidea</taxon>
        <taxon>Gryllidae</taxon>
        <taxon>Gryllinae</taxon>
        <taxon>Gryllus</taxon>
    </lineage>
</organism>
<dbReference type="InterPro" id="IPR000086">
    <property type="entry name" value="NUDIX_hydrolase_dom"/>
</dbReference>
<evidence type="ECO:0000313" key="4">
    <source>
        <dbReference type="Proteomes" id="UP001378592"/>
    </source>
</evidence>
<accession>A0AAN9VS61</accession>
<dbReference type="Gene3D" id="3.90.79.10">
    <property type="entry name" value="Nucleoside Triphosphate Pyrophosphohydrolase"/>
    <property type="match status" value="1"/>
</dbReference>
<dbReference type="PANTHER" id="PTHR11839">
    <property type="entry name" value="UDP/ADP-SUGAR PYROPHOSPHATASE"/>
    <property type="match status" value="1"/>
</dbReference>
<dbReference type="EMBL" id="JAZDUA010000239">
    <property type="protein sequence ID" value="KAK7863124.1"/>
    <property type="molecule type" value="Genomic_DNA"/>
</dbReference>